<dbReference type="EMBL" id="KN831978">
    <property type="protein sequence ID" value="KIO03111.1"/>
    <property type="molecule type" value="Genomic_DNA"/>
</dbReference>
<organism evidence="4 5">
    <name type="scientific">Pisolithus tinctorius Marx 270</name>
    <dbReference type="NCBI Taxonomy" id="870435"/>
    <lineage>
        <taxon>Eukaryota</taxon>
        <taxon>Fungi</taxon>
        <taxon>Dikarya</taxon>
        <taxon>Basidiomycota</taxon>
        <taxon>Agaricomycotina</taxon>
        <taxon>Agaricomycetes</taxon>
        <taxon>Agaricomycetidae</taxon>
        <taxon>Boletales</taxon>
        <taxon>Sclerodermatineae</taxon>
        <taxon>Pisolithaceae</taxon>
        <taxon>Pisolithus</taxon>
    </lineage>
</organism>
<dbReference type="SMART" id="SM00320">
    <property type="entry name" value="WD40"/>
    <property type="match status" value="3"/>
</dbReference>
<feature type="repeat" description="WD" evidence="3">
    <location>
        <begin position="311"/>
        <end position="344"/>
    </location>
</feature>
<protein>
    <recommendedName>
        <fullName evidence="6">Anaphase-promoting complex subunit 4 WD40 domain-containing protein</fullName>
    </recommendedName>
</protein>
<accession>A0A0C3P6B7</accession>
<dbReference type="Pfam" id="PF00400">
    <property type="entry name" value="WD40"/>
    <property type="match status" value="2"/>
</dbReference>
<dbReference type="InterPro" id="IPR039328">
    <property type="entry name" value="WDR89"/>
</dbReference>
<evidence type="ECO:0000256" key="3">
    <source>
        <dbReference type="PROSITE-ProRule" id="PRU00221"/>
    </source>
</evidence>
<evidence type="ECO:0000313" key="5">
    <source>
        <dbReference type="Proteomes" id="UP000054217"/>
    </source>
</evidence>
<dbReference type="PANTHER" id="PTHR22889">
    <property type="entry name" value="WD REPEAT-CONTAINING PROTEIN 89"/>
    <property type="match status" value="1"/>
</dbReference>
<dbReference type="PROSITE" id="PS50294">
    <property type="entry name" value="WD_REPEATS_REGION"/>
    <property type="match status" value="1"/>
</dbReference>
<evidence type="ECO:0000256" key="1">
    <source>
        <dbReference type="ARBA" id="ARBA00022574"/>
    </source>
</evidence>
<sequence length="385" mass="42002">MSLLCSPSWRSIDKPLSSASLPCSNYVLSLTSLGNFYAASASSPSNKITLFDKIGLRAVQTLPGHEEATTYLRTIYGLGGSTQNTLLSSGKDGCVKAWDERSGMVSIQMMASGRHPLLCCDASSDGFLVAAGTALLGEDAFILYWDPRNPAAPLRVHGSTHSDDITATHFGRTTNLLFSASSDGLISLSDAREVDEDEAVTHVGNWGCSVSQGGWVYGSNEPHFWTASDMETFGYWSSELDRLHDTDIRNPSLHNQGQTWVTDYLIDCHCTQKLESGLAVFVGSNEGDAALITNSHLSQPAAPWTIHSVWTGGHVGIVRSILWDEHHNVLVTGGEDSKVLTWRIPELCSPNTQGERDDTMQIDSPKLKREWQDMDISEDAFVSLF</sequence>
<evidence type="ECO:0000313" key="4">
    <source>
        <dbReference type="EMBL" id="KIO03111.1"/>
    </source>
</evidence>
<dbReference type="Proteomes" id="UP000054217">
    <property type="component" value="Unassembled WGS sequence"/>
</dbReference>
<dbReference type="InterPro" id="IPR036322">
    <property type="entry name" value="WD40_repeat_dom_sf"/>
</dbReference>
<dbReference type="HOGENOM" id="CLU_037323_0_0_1"/>
<keyword evidence="2" id="KW-0677">Repeat</keyword>
<dbReference type="InParanoid" id="A0A0C3P6B7"/>
<keyword evidence="5" id="KW-1185">Reference proteome</keyword>
<dbReference type="Gene3D" id="2.130.10.10">
    <property type="entry name" value="YVTN repeat-like/Quinoprotein amine dehydrogenase"/>
    <property type="match status" value="1"/>
</dbReference>
<dbReference type="STRING" id="870435.A0A0C3P6B7"/>
<dbReference type="PROSITE" id="PS50082">
    <property type="entry name" value="WD_REPEATS_2"/>
    <property type="match status" value="1"/>
</dbReference>
<dbReference type="InterPro" id="IPR001680">
    <property type="entry name" value="WD40_rpt"/>
</dbReference>
<dbReference type="OrthoDB" id="25131at2759"/>
<dbReference type="AlphaFoldDB" id="A0A0C3P6B7"/>
<gene>
    <name evidence="4" type="ORF">M404DRAFT_146633</name>
</gene>
<reference evidence="4 5" key="1">
    <citation type="submission" date="2014-04" db="EMBL/GenBank/DDBJ databases">
        <authorList>
            <consortium name="DOE Joint Genome Institute"/>
            <person name="Kuo A."/>
            <person name="Kohler A."/>
            <person name="Costa M.D."/>
            <person name="Nagy L.G."/>
            <person name="Floudas D."/>
            <person name="Copeland A."/>
            <person name="Barry K.W."/>
            <person name="Cichocki N."/>
            <person name="Veneault-Fourrey C."/>
            <person name="LaButti K."/>
            <person name="Lindquist E.A."/>
            <person name="Lipzen A."/>
            <person name="Lundell T."/>
            <person name="Morin E."/>
            <person name="Murat C."/>
            <person name="Sun H."/>
            <person name="Tunlid A."/>
            <person name="Henrissat B."/>
            <person name="Grigoriev I.V."/>
            <person name="Hibbett D.S."/>
            <person name="Martin F."/>
            <person name="Nordberg H.P."/>
            <person name="Cantor M.N."/>
            <person name="Hua S.X."/>
        </authorList>
    </citation>
    <scope>NUCLEOTIDE SEQUENCE [LARGE SCALE GENOMIC DNA]</scope>
    <source>
        <strain evidence="4 5">Marx 270</strain>
    </source>
</reference>
<evidence type="ECO:0008006" key="6">
    <source>
        <dbReference type="Google" id="ProtNLM"/>
    </source>
</evidence>
<name>A0A0C3P6B7_PISTI</name>
<reference evidence="5" key="2">
    <citation type="submission" date="2015-01" db="EMBL/GenBank/DDBJ databases">
        <title>Evolutionary Origins and Diversification of the Mycorrhizal Mutualists.</title>
        <authorList>
            <consortium name="DOE Joint Genome Institute"/>
            <consortium name="Mycorrhizal Genomics Consortium"/>
            <person name="Kohler A."/>
            <person name="Kuo A."/>
            <person name="Nagy L.G."/>
            <person name="Floudas D."/>
            <person name="Copeland A."/>
            <person name="Barry K.W."/>
            <person name="Cichocki N."/>
            <person name="Veneault-Fourrey C."/>
            <person name="LaButti K."/>
            <person name="Lindquist E.A."/>
            <person name="Lipzen A."/>
            <person name="Lundell T."/>
            <person name="Morin E."/>
            <person name="Murat C."/>
            <person name="Riley R."/>
            <person name="Ohm R."/>
            <person name="Sun H."/>
            <person name="Tunlid A."/>
            <person name="Henrissat B."/>
            <person name="Grigoriev I.V."/>
            <person name="Hibbett D.S."/>
            <person name="Martin F."/>
        </authorList>
    </citation>
    <scope>NUCLEOTIDE SEQUENCE [LARGE SCALE GENOMIC DNA]</scope>
    <source>
        <strain evidence="5">Marx 270</strain>
    </source>
</reference>
<proteinExistence type="predicted"/>
<dbReference type="InterPro" id="IPR015943">
    <property type="entry name" value="WD40/YVTN_repeat-like_dom_sf"/>
</dbReference>
<evidence type="ECO:0000256" key="2">
    <source>
        <dbReference type="ARBA" id="ARBA00022737"/>
    </source>
</evidence>
<dbReference type="FunCoup" id="A0A0C3P6B7">
    <property type="interactions" value="308"/>
</dbReference>
<dbReference type="PANTHER" id="PTHR22889:SF0">
    <property type="entry name" value="WD REPEAT-CONTAINING PROTEIN 89"/>
    <property type="match status" value="1"/>
</dbReference>
<keyword evidence="1 3" id="KW-0853">WD repeat</keyword>
<dbReference type="SUPFAM" id="SSF50978">
    <property type="entry name" value="WD40 repeat-like"/>
    <property type="match status" value="1"/>
</dbReference>